<evidence type="ECO:0000313" key="2">
    <source>
        <dbReference type="Proteomes" id="UP000295313"/>
    </source>
</evidence>
<accession>A0A4R8I5K8</accession>
<protein>
    <recommendedName>
        <fullName evidence="3">Carboxypeptidase-like protein</fullName>
    </recommendedName>
</protein>
<keyword evidence="2" id="KW-1185">Reference proteome</keyword>
<evidence type="ECO:0008006" key="3">
    <source>
        <dbReference type="Google" id="ProtNLM"/>
    </source>
</evidence>
<sequence length="386" mass="45389">MNLNKTFALFFLLFSILTFSQKKISLVDFETKKPIPQARVVYNNEISYTNDDGLVTIPNDITSIQISSPEYGDNKYNVKDKIELKLLYKEIEEVVIRPIDAKKIIASVLREYDKNYETKTSIFNGTLKSKSDVDNELNRILVMDLDLWTLNNKFDYRKDIDEFMQINLRNKKFDKNRKDDKSYIFNVKNSTDESKYIKSFLQRFFLYNQLLILDFHTKGFKINGKIIYENNDVLTIDFKSDEIPNDVSIFEGTMQYNKKENTIIYLKCKQLQKNTMSNYTNYLEQEIITETSTFTVTYDMYKKGKKYIPAKIIMESDANFTIADKTYAGTNYREFIYRTHNFADKKGLSNKIDLSKSITDAITDNTVKETKTLLSSEEQKFIDNDY</sequence>
<name>A0A4R8I5K8_9FLAO</name>
<comment type="caution">
    <text evidence="1">The sequence shown here is derived from an EMBL/GenBank/DDBJ whole genome shotgun (WGS) entry which is preliminary data.</text>
</comment>
<dbReference type="RefSeq" id="WP_133944226.1">
    <property type="nucleotide sequence ID" value="NZ_SOEO01000002.1"/>
</dbReference>
<dbReference type="OrthoDB" id="1220906at2"/>
<dbReference type="AlphaFoldDB" id="A0A4R8I5K8"/>
<reference evidence="1 2" key="1">
    <citation type="submission" date="2019-03" db="EMBL/GenBank/DDBJ databases">
        <title>Genomic Encyclopedia of Type Strains, Phase III (KMG-III): the genomes of soil and plant-associated and newly described type strains.</title>
        <authorList>
            <person name="Whitman W."/>
        </authorList>
    </citation>
    <scope>NUCLEOTIDE SEQUENCE [LARGE SCALE GENOMIC DNA]</scope>
    <source>
        <strain evidence="1 2">CGMCC 1.12802</strain>
    </source>
</reference>
<dbReference type="Proteomes" id="UP000295313">
    <property type="component" value="Unassembled WGS sequence"/>
</dbReference>
<dbReference type="EMBL" id="SOEO01000002">
    <property type="protein sequence ID" value="TDX84203.1"/>
    <property type="molecule type" value="Genomic_DNA"/>
</dbReference>
<gene>
    <name evidence="1" type="ORF">B0I22_1806</name>
</gene>
<organism evidence="1 2">
    <name type="scientific">Epilithonimonas xixisoli</name>
    <dbReference type="NCBI Taxonomy" id="1476462"/>
    <lineage>
        <taxon>Bacteria</taxon>
        <taxon>Pseudomonadati</taxon>
        <taxon>Bacteroidota</taxon>
        <taxon>Flavobacteriia</taxon>
        <taxon>Flavobacteriales</taxon>
        <taxon>Weeksellaceae</taxon>
        <taxon>Chryseobacterium group</taxon>
        <taxon>Epilithonimonas</taxon>
    </lineage>
</organism>
<proteinExistence type="predicted"/>
<evidence type="ECO:0000313" key="1">
    <source>
        <dbReference type="EMBL" id="TDX84203.1"/>
    </source>
</evidence>